<dbReference type="AlphaFoldDB" id="A0AAD7FDL2"/>
<keyword evidence="2" id="KW-1185">Reference proteome</keyword>
<proteinExistence type="predicted"/>
<protein>
    <submittedName>
        <fullName evidence="1">Uncharacterized protein</fullName>
    </submittedName>
</protein>
<gene>
    <name evidence="1" type="ORF">FB45DRAFT_874203</name>
</gene>
<reference evidence="1" key="1">
    <citation type="submission" date="2023-03" db="EMBL/GenBank/DDBJ databases">
        <title>Massive genome expansion in bonnet fungi (Mycena s.s.) driven by repeated elements and novel gene families across ecological guilds.</title>
        <authorList>
            <consortium name="Lawrence Berkeley National Laboratory"/>
            <person name="Harder C.B."/>
            <person name="Miyauchi S."/>
            <person name="Viragh M."/>
            <person name="Kuo A."/>
            <person name="Thoen E."/>
            <person name="Andreopoulos B."/>
            <person name="Lu D."/>
            <person name="Skrede I."/>
            <person name="Drula E."/>
            <person name="Henrissat B."/>
            <person name="Morin E."/>
            <person name="Kohler A."/>
            <person name="Barry K."/>
            <person name="LaButti K."/>
            <person name="Morin E."/>
            <person name="Salamov A."/>
            <person name="Lipzen A."/>
            <person name="Mereny Z."/>
            <person name="Hegedus B."/>
            <person name="Baldrian P."/>
            <person name="Stursova M."/>
            <person name="Weitz H."/>
            <person name="Taylor A."/>
            <person name="Grigoriev I.V."/>
            <person name="Nagy L.G."/>
            <person name="Martin F."/>
            <person name="Kauserud H."/>
        </authorList>
    </citation>
    <scope>NUCLEOTIDE SEQUENCE</scope>
    <source>
        <strain evidence="1">9284</strain>
    </source>
</reference>
<evidence type="ECO:0000313" key="2">
    <source>
        <dbReference type="Proteomes" id="UP001221142"/>
    </source>
</evidence>
<sequence>MLALYASRACWIRVLSIPPATRKARQEVVCVVKDGGHHNGSKITDLQVQQPGHADLSAISVANVYLSVSALFHANAHQNTPQGIPSWEPQQMLLNFETLETALDGIDGIDHAAVSTKGTIEYLQWYRVAYMSWQGAAVRIGEIGSAAACTRAGRDEDEVYLTLLNEDEADVLIRGEVRLWAGTGRRAWRGGHGEERRAWRRGVAAWRGGRDNDRSSSRWVASQTALDHGAGQEAMMTLMAVMMNNRHDLPSLPAWQSIESTWVVYPVYQVYRVYVYLDLQLFT</sequence>
<comment type="caution">
    <text evidence="1">The sequence shown here is derived from an EMBL/GenBank/DDBJ whole genome shotgun (WGS) entry which is preliminary data.</text>
</comment>
<name>A0AAD7FDL2_9AGAR</name>
<organism evidence="1 2">
    <name type="scientific">Roridomyces roridus</name>
    <dbReference type="NCBI Taxonomy" id="1738132"/>
    <lineage>
        <taxon>Eukaryota</taxon>
        <taxon>Fungi</taxon>
        <taxon>Dikarya</taxon>
        <taxon>Basidiomycota</taxon>
        <taxon>Agaricomycotina</taxon>
        <taxon>Agaricomycetes</taxon>
        <taxon>Agaricomycetidae</taxon>
        <taxon>Agaricales</taxon>
        <taxon>Marasmiineae</taxon>
        <taxon>Mycenaceae</taxon>
        <taxon>Roridomyces</taxon>
    </lineage>
</organism>
<dbReference type="Proteomes" id="UP001221142">
    <property type="component" value="Unassembled WGS sequence"/>
</dbReference>
<accession>A0AAD7FDL2</accession>
<dbReference type="EMBL" id="JARKIF010000027">
    <property type="protein sequence ID" value="KAJ7614038.1"/>
    <property type="molecule type" value="Genomic_DNA"/>
</dbReference>
<evidence type="ECO:0000313" key="1">
    <source>
        <dbReference type="EMBL" id="KAJ7614038.1"/>
    </source>
</evidence>